<reference evidence="9" key="1">
    <citation type="journal article" date="2006" name="PLoS Biol.">
        <title>Macronuclear genome sequence of the ciliate Tetrahymena thermophila, a model eukaryote.</title>
        <authorList>
            <person name="Eisen J.A."/>
            <person name="Coyne R.S."/>
            <person name="Wu M."/>
            <person name="Wu D."/>
            <person name="Thiagarajan M."/>
            <person name="Wortman J.R."/>
            <person name="Badger J.H."/>
            <person name="Ren Q."/>
            <person name="Amedeo P."/>
            <person name="Jones K.M."/>
            <person name="Tallon L.J."/>
            <person name="Delcher A.L."/>
            <person name="Salzberg S.L."/>
            <person name="Silva J.C."/>
            <person name="Haas B.J."/>
            <person name="Majoros W.H."/>
            <person name="Farzad M."/>
            <person name="Carlton J.M."/>
            <person name="Smith R.K. Jr."/>
            <person name="Garg J."/>
            <person name="Pearlman R.E."/>
            <person name="Karrer K.M."/>
            <person name="Sun L."/>
            <person name="Manning G."/>
            <person name="Elde N.C."/>
            <person name="Turkewitz A.P."/>
            <person name="Asai D.J."/>
            <person name="Wilkes D.E."/>
            <person name="Wang Y."/>
            <person name="Cai H."/>
            <person name="Collins K."/>
            <person name="Stewart B.A."/>
            <person name="Lee S.R."/>
            <person name="Wilamowska K."/>
            <person name="Weinberg Z."/>
            <person name="Ruzzo W.L."/>
            <person name="Wloga D."/>
            <person name="Gaertig J."/>
            <person name="Frankel J."/>
            <person name="Tsao C.-C."/>
            <person name="Gorovsky M.A."/>
            <person name="Keeling P.J."/>
            <person name="Waller R.F."/>
            <person name="Patron N.J."/>
            <person name="Cherry J.M."/>
            <person name="Stover N.A."/>
            <person name="Krieger C.J."/>
            <person name="del Toro C."/>
            <person name="Ryder H.F."/>
            <person name="Williamson S.C."/>
            <person name="Barbeau R.A."/>
            <person name="Hamilton E.P."/>
            <person name="Orias E."/>
        </authorList>
    </citation>
    <scope>NUCLEOTIDE SEQUENCE [LARGE SCALE GENOMIC DNA]</scope>
    <source>
        <strain evidence="9">SB210</strain>
    </source>
</reference>
<evidence type="ECO:0000256" key="3">
    <source>
        <dbReference type="ARBA" id="ARBA00004613"/>
    </source>
</evidence>
<evidence type="ECO:0000256" key="6">
    <source>
        <dbReference type="ARBA" id="ARBA00023136"/>
    </source>
</evidence>
<keyword evidence="7" id="KW-0998">Cell outer membrane</keyword>
<keyword evidence="4" id="KW-0964">Secreted</keyword>
<dbReference type="SUPFAM" id="SSF57184">
    <property type="entry name" value="Growth factor receptor domain"/>
    <property type="match status" value="2"/>
</dbReference>
<dbReference type="PANTHER" id="PTHR11319">
    <property type="entry name" value="G PROTEIN-COUPLED RECEPTOR-RELATED"/>
    <property type="match status" value="1"/>
</dbReference>
<keyword evidence="5" id="KW-0732">Signal</keyword>
<evidence type="ECO:0000256" key="4">
    <source>
        <dbReference type="ARBA" id="ARBA00022525"/>
    </source>
</evidence>
<dbReference type="KEGG" id="tet:TTHERM_01230180"/>
<comment type="subcellular location">
    <subcellularLocation>
        <location evidence="1">Cell envelope</location>
    </subcellularLocation>
    <subcellularLocation>
        <location evidence="2">Cell outer membrane</location>
    </subcellularLocation>
    <subcellularLocation>
        <location evidence="3">Secreted</location>
    </subcellularLocation>
</comment>
<dbReference type="RefSeq" id="XP_001029933.3">
    <property type="nucleotide sequence ID" value="XM_001029933.3"/>
</dbReference>
<dbReference type="InParanoid" id="Q22AE6"/>
<keyword evidence="6" id="KW-0472">Membrane</keyword>
<evidence type="ECO:0000313" key="9">
    <source>
        <dbReference type="Proteomes" id="UP000009168"/>
    </source>
</evidence>
<dbReference type="InterPro" id="IPR009030">
    <property type="entry name" value="Growth_fac_rcpt_cys_sf"/>
</dbReference>
<organism evidence="8 9">
    <name type="scientific">Tetrahymena thermophila (strain SB210)</name>
    <dbReference type="NCBI Taxonomy" id="312017"/>
    <lineage>
        <taxon>Eukaryota</taxon>
        <taxon>Sar</taxon>
        <taxon>Alveolata</taxon>
        <taxon>Ciliophora</taxon>
        <taxon>Intramacronucleata</taxon>
        <taxon>Oligohymenophorea</taxon>
        <taxon>Hymenostomatida</taxon>
        <taxon>Tetrahymenina</taxon>
        <taxon>Tetrahymenidae</taxon>
        <taxon>Tetrahymena</taxon>
    </lineage>
</organism>
<evidence type="ECO:0000256" key="5">
    <source>
        <dbReference type="ARBA" id="ARBA00022729"/>
    </source>
</evidence>
<evidence type="ECO:0000313" key="8">
    <source>
        <dbReference type="EMBL" id="EAR82270.3"/>
    </source>
</evidence>
<sequence>MQQIVDNNINTAVIFLTNPDCPSFNIFQIYCGTIVLFNYGDLFDVSYFNQYHVFSSRDDCIQNKTISQIVDITNEGELTQVTQDKQMNYIELMNSNCYDQNRYCQPNVNCVKCSQGFCLQQINSIQNNCYDITSLSNFIGVTATNFCQYYQQININCYSQIDGVCQYQLNQNQKMCTLMTQDPNIIGKTINNNCYFNGYTAEQLKYCAPKYCILFDINGYSCQNIDLSTFIVGLDPNLNCLLPNQNNAYKCRYGYCIIQNSQGYFCVQLNPNIEQQMAKNINNDFCQSIQQQTGNSVNCAYSYCLDQNQNCVPLSNQDGYRGKIFFTDRCSDYGGSETLIQCMKSFCIYNNQCVAISGIYLGKDVNQKCVTSLQCTNYPIPQLTDCQFSLEICFNSQFNQCYFLNDVSGTGCSSQSLVQMYGVDMDGNCLQQYQMQAIKCSSGFCIINNYCQKYNNEYVGRDQNYRCLIEEQITAVECENQYCIMNIGTDSAYCTKVDQYNNVIGIYKSNLQQCITIDSPNQPASTCAYGQYCKDPVTQFCIQMQPGICQYYDTTCIIVNNNPLNLPCYQCDPSSCLNQYNQCIQISIENQFCVNQYGYCQFYKLKNCKSCPDQTCKNNSQQTCVEMINLQLLSNQCIIKQRPDVPCLIVDTNQYLNQILTNPSYSIQCTNTLRMCQNISNSSQFCYSCPINFIQPGNGKCYSLEEQQEVQYKSNSFYSFLNIIYISESFGVEDSQQCPQNCFSCQSKNVCTKCSFNYYLIEINPQKIICISIKNFQSIEYKLDYNESQFYQQNRLFLQCTQDGINKGFIQDIYSFPLSVKQVQYYDYISIRLLFQTSLIDCQNFIQFELNTDNQIVSLEFLKQINIYYQISQSTVLTDKFFQYFQDIQCDSQCNQCFYNQISQQHQCLKCNQGFSLHYSGRCFQCPKNCLDCVFGGFYNQQNINWSEIQNLYSSQFLSQLSSEEYSLRCTQCQQGFTVQSTYQGCDPCGQNCKLCYTGMPNYNHSNQLNFDPNFLSVATLIYKCIECLNTSYKFFDDVNCQQTTIQNCQIEYNVVQTDFPYILNSNSWKLNNNVAPYCYQCTQTYFNVQNQLCLRSRDTCFNQMTQYYNQCVSNSVNINLNVFTSKCQSLLFQDTYNSNPIFCYQCNQDTNQQIYQCTKCEDNYVVTLQGCLPCPTGCVECFYSDGIINYSDQFTFNQPFYSLKFRQNLINDNKAYLFCTYCQDGYYYKDYKCIQLQCDQTCQSCQLYKNQIFKCLQCNQQYLMSYVTNIIGYISLFHLLNGNSVVDINSMVNFDQNHSACHMCPYPCQACEKVGETKDNPFNIYSSLCKKCKDNLPIPQITPESERSNYKWVYDSERQKCLLCLNSDQGCTYQTVKRQIYAVCGSNSDSIGEGTIGNPLNIQRSSEINWDKLIINQQDLTKYLVFYNEISVEFIDVELIINQNDCRLFQKIQIKTSISQYIFGLQRFSLTITNKAQSQTTLESSQPIQISGFTHVTFQSLSLLTSSQNSYFILKSKDVVYCSQYQSHKQFQGLLIQSSSFLNRSIFFNIQSNQANKRTYSNWNDVSIQNNEIGQNSQIISYSYFVINQINNLTLQFNNFTCQQQYSLFQQNLLQLSQLIINNNTFINYTLFEVYQQPKIVYTDQFNFFLSDITVQQNLISSSSGLLFKLIGNSKTLVDQIKINLLNVKADNIFLTSFNSVLINIQYAISFTLSKFTVNNSYFSKILTLRNTQSLFLSDGVVTGNQALQCDQFIINNINQILEISKLSIINTLSIATIFKITNTDAQNQSLIIKIHDLKAENNKFIVRNIINNVGMFIINNIEQVTFQKGKLTIENINFTDNQTELTTPSLYLIFLDIYITNAQFLTQQPQLPNYDLQGGFAYIQADSIQIIDSSFSGQKAINGGALYICLTGLGQLLIRKSSFQSNEAFINNQNSMGGAIYIQTNLANYLDITVENSSFQNNFAIQGAVFYIEKTNVSIFANFNYVNFEDNFSLLQSIILYINGIDYQKIMIILQNCQVFNTIQNMNKQIVQMQATLSSTFLKNNEYYYIYINQGEQVTITNLQFQQTFSFLDYNLISQQISLPIPIQVINTQSYLNTFSQYLMTTTDYELIHIEANKIALESVRLFQIESLLEKQQLIKFKANSINITNTVLDSLSCSGCAYGNLNLEISGAAYIQNSFFKNNICQNGGGIYLQSSIPIQSLTSRLLSNEYNPIKIVQMFQNAFQNNTSLGNGGAIYAKNVEMIIQNTKINDNIANSLGGGIYNDLQISLLTDQILINQYQLFNINLQNTYIIQNIAHYGGGGYYSYFNLPQTQNNFILGNKAYQFGSDVASFPTSYQVYYNNILVKQNDTVIIPSSGQVKGFFTVFLMSSNKNQIYKTMSSDNITLYVSIINSDQNSNYILRSNKITFKDNLFDLSDLEIYGKFSQKFRISLYCDQVKQAIYNEQGTISQILKNITFQFEIQITNECQVGYKSNQINNTYDSCVACQYQTYSIKPGQFICQKCYSNQFQCQLSNIGLPDGYYRLNNNTDVIEYCSDWPQNCVGDISRDSSLLNTQRSGNWNIYYCEEGNTGVFCLDCDYLGKYWNKSYMKYQQYSCQECNSQNIMLSILVAIKQQLKNSNFQNFYLLFSIAFFDNITAATDPLAIYIYTYFSIKIK</sequence>
<keyword evidence="8" id="KW-0812">Transmembrane</keyword>
<evidence type="ECO:0000256" key="2">
    <source>
        <dbReference type="ARBA" id="ARBA00004442"/>
    </source>
</evidence>
<accession>Q22AE6</accession>
<dbReference type="InterPro" id="IPR003368">
    <property type="entry name" value="POMP_repeat"/>
</dbReference>
<dbReference type="SUPFAM" id="SSF51126">
    <property type="entry name" value="Pectin lyase-like"/>
    <property type="match status" value="1"/>
</dbReference>
<dbReference type="InterPro" id="IPR011050">
    <property type="entry name" value="Pectin_lyase_fold/virulence"/>
</dbReference>
<dbReference type="HOGENOM" id="CLU_000184_0_0_1"/>
<protein>
    <submittedName>
        <fullName evidence="8">Transmembrane protein, putative</fullName>
    </submittedName>
</protein>
<dbReference type="NCBIfam" id="TIGR01376">
    <property type="entry name" value="POMP_repeat"/>
    <property type="match status" value="1"/>
</dbReference>
<keyword evidence="9" id="KW-1185">Reference proteome</keyword>
<dbReference type="Pfam" id="PF02415">
    <property type="entry name" value="Chlam_PMP"/>
    <property type="match status" value="1"/>
</dbReference>
<dbReference type="Proteomes" id="UP000009168">
    <property type="component" value="Unassembled WGS sequence"/>
</dbReference>
<evidence type="ECO:0000256" key="7">
    <source>
        <dbReference type="ARBA" id="ARBA00023237"/>
    </source>
</evidence>
<name>Q22AE6_TETTS</name>
<proteinExistence type="predicted"/>
<dbReference type="GeneID" id="7835036"/>
<dbReference type="PANTHER" id="PTHR11319:SF35">
    <property type="entry name" value="OUTER MEMBRANE PROTEIN PMPC-RELATED"/>
    <property type="match status" value="1"/>
</dbReference>
<gene>
    <name evidence="8" type="ORF">TTHERM_01230180</name>
</gene>
<evidence type="ECO:0000256" key="1">
    <source>
        <dbReference type="ARBA" id="ARBA00004196"/>
    </source>
</evidence>
<dbReference type="EMBL" id="GG662574">
    <property type="protein sequence ID" value="EAR82270.3"/>
    <property type="molecule type" value="Genomic_DNA"/>
</dbReference>
<dbReference type="GO" id="GO:0005576">
    <property type="term" value="C:extracellular region"/>
    <property type="evidence" value="ECO:0007669"/>
    <property type="project" value="UniProtKB-SubCell"/>
</dbReference>